<keyword evidence="6" id="KW-0812">Transmembrane</keyword>
<keyword evidence="4" id="KW-0106">Calcium</keyword>
<evidence type="ECO:0008006" key="9">
    <source>
        <dbReference type="Google" id="ProtNLM"/>
    </source>
</evidence>
<comment type="caution">
    <text evidence="7">The sequence shown here is derived from an EMBL/GenBank/DDBJ whole genome shotgun (WGS) entry which is preliminary data.</text>
</comment>
<dbReference type="InterPro" id="IPR018247">
    <property type="entry name" value="EF_Hand_1_Ca_BS"/>
</dbReference>
<dbReference type="AlphaFoldDB" id="A0A1F7V845"/>
<feature type="compositionally biased region" description="Low complexity" evidence="5">
    <location>
        <begin position="121"/>
        <end position="132"/>
    </location>
</feature>
<feature type="region of interest" description="Disordered" evidence="5">
    <location>
        <begin position="115"/>
        <end position="147"/>
    </location>
</feature>
<dbReference type="Proteomes" id="UP000176593">
    <property type="component" value="Unassembled WGS sequence"/>
</dbReference>
<keyword evidence="3" id="KW-0732">Signal</keyword>
<evidence type="ECO:0000256" key="1">
    <source>
        <dbReference type="ARBA" id="ARBA00004613"/>
    </source>
</evidence>
<evidence type="ECO:0000313" key="8">
    <source>
        <dbReference type="Proteomes" id="UP000176593"/>
    </source>
</evidence>
<keyword evidence="2" id="KW-0964">Secreted</keyword>
<proteinExistence type="predicted"/>
<feature type="transmembrane region" description="Helical" evidence="6">
    <location>
        <begin position="82"/>
        <end position="101"/>
    </location>
</feature>
<organism evidence="7 8">
    <name type="scientific">Candidatus Uhrbacteria bacterium RIFCSPLOWO2_02_FULL_48_18</name>
    <dbReference type="NCBI Taxonomy" id="1802408"/>
    <lineage>
        <taxon>Bacteria</taxon>
        <taxon>Candidatus Uhriibacteriota</taxon>
    </lineage>
</organism>
<protein>
    <recommendedName>
        <fullName evidence="9">EF-hand domain-containing protein</fullName>
    </recommendedName>
</protein>
<evidence type="ECO:0000256" key="5">
    <source>
        <dbReference type="SAM" id="MobiDB-lite"/>
    </source>
</evidence>
<accession>A0A1F7V845</accession>
<sequence>MADPNAPAMIVQPPVQNTPEQVRVFAMPARYRHGAVASVVEPQKASSASVVVVQPPVPPKVLAPLPSAVQATPQTAHTKKGLLIAGVIVLIALGIGGYLLWRSVQKNAEVVTQELPAGTQTTPEVPGAGTTPPETPTTPITPPGTNPFPSAVTPGVDTDSDGLSDGEETIVYGTNTGLPDSDGDGFLDGNEVFHGYNPNGTAPGTLVLAGLAQLLTIDGFQMLYPTKWTVLPAVSGEDSIISTGTGETVTVTVLTKDASLALVDWYQQSGKVGAPSPSKTKKAYPMLVEKNQLATYIDLGTQVVSLVYDTSSKATIDYLQTFQMMVNSVEKL</sequence>
<comment type="subcellular location">
    <subcellularLocation>
        <location evidence="1">Secreted</location>
    </subcellularLocation>
</comment>
<dbReference type="PROSITE" id="PS00018">
    <property type="entry name" value="EF_HAND_1"/>
    <property type="match status" value="1"/>
</dbReference>
<reference evidence="7 8" key="1">
    <citation type="journal article" date="2016" name="Nat. Commun.">
        <title>Thousands of microbial genomes shed light on interconnected biogeochemical processes in an aquifer system.</title>
        <authorList>
            <person name="Anantharaman K."/>
            <person name="Brown C.T."/>
            <person name="Hug L.A."/>
            <person name="Sharon I."/>
            <person name="Castelle C.J."/>
            <person name="Probst A.J."/>
            <person name="Thomas B.C."/>
            <person name="Singh A."/>
            <person name="Wilkins M.J."/>
            <person name="Karaoz U."/>
            <person name="Brodie E.L."/>
            <person name="Williams K.H."/>
            <person name="Hubbard S.S."/>
            <person name="Banfield J.F."/>
        </authorList>
    </citation>
    <scope>NUCLEOTIDE SEQUENCE [LARGE SCALE GENOMIC DNA]</scope>
</reference>
<dbReference type="EMBL" id="MGEQ01000008">
    <property type="protein sequence ID" value="OGL86575.1"/>
    <property type="molecule type" value="Genomic_DNA"/>
</dbReference>
<evidence type="ECO:0000256" key="3">
    <source>
        <dbReference type="ARBA" id="ARBA00022729"/>
    </source>
</evidence>
<feature type="compositionally biased region" description="Pro residues" evidence="5">
    <location>
        <begin position="133"/>
        <end position="146"/>
    </location>
</feature>
<gene>
    <name evidence="7" type="ORF">A3I41_04795</name>
</gene>
<keyword evidence="6" id="KW-0472">Membrane</keyword>
<evidence type="ECO:0000256" key="6">
    <source>
        <dbReference type="SAM" id="Phobius"/>
    </source>
</evidence>
<evidence type="ECO:0000256" key="4">
    <source>
        <dbReference type="ARBA" id="ARBA00022837"/>
    </source>
</evidence>
<evidence type="ECO:0000256" key="2">
    <source>
        <dbReference type="ARBA" id="ARBA00022525"/>
    </source>
</evidence>
<dbReference type="Pfam" id="PF18884">
    <property type="entry name" value="TSP3_bac"/>
    <property type="match status" value="2"/>
</dbReference>
<name>A0A1F7V845_9BACT</name>
<keyword evidence="6" id="KW-1133">Transmembrane helix</keyword>
<evidence type="ECO:0000313" key="7">
    <source>
        <dbReference type="EMBL" id="OGL86575.1"/>
    </source>
</evidence>
<dbReference type="InterPro" id="IPR059100">
    <property type="entry name" value="TSP3_bac"/>
</dbReference>